<name>A0A0D1Z3X1_9PEZI</name>
<organism evidence="3 4">
    <name type="scientific">Verruconis gallopava</name>
    <dbReference type="NCBI Taxonomy" id="253628"/>
    <lineage>
        <taxon>Eukaryota</taxon>
        <taxon>Fungi</taxon>
        <taxon>Dikarya</taxon>
        <taxon>Ascomycota</taxon>
        <taxon>Pezizomycotina</taxon>
        <taxon>Dothideomycetes</taxon>
        <taxon>Pleosporomycetidae</taxon>
        <taxon>Venturiales</taxon>
        <taxon>Sympoventuriaceae</taxon>
        <taxon>Verruconis</taxon>
    </lineage>
</organism>
<evidence type="ECO:0000313" key="3">
    <source>
        <dbReference type="EMBL" id="KIW07677.1"/>
    </source>
</evidence>
<dbReference type="EMBL" id="KN847532">
    <property type="protein sequence ID" value="KIW07677.1"/>
    <property type="molecule type" value="Genomic_DNA"/>
</dbReference>
<dbReference type="Pfam" id="PF00756">
    <property type="entry name" value="Esterase"/>
    <property type="match status" value="1"/>
</dbReference>
<gene>
    <name evidence="3" type="ORF">PV09_01617</name>
</gene>
<evidence type="ECO:0000256" key="1">
    <source>
        <dbReference type="ARBA" id="ARBA00005622"/>
    </source>
</evidence>
<protein>
    <submittedName>
        <fullName evidence="3">Uncharacterized protein</fullName>
    </submittedName>
</protein>
<dbReference type="GO" id="GO:0016788">
    <property type="term" value="F:hydrolase activity, acting on ester bonds"/>
    <property type="evidence" value="ECO:0007669"/>
    <property type="project" value="TreeGrafter"/>
</dbReference>
<accession>A0A0D1Z3X1</accession>
<evidence type="ECO:0000313" key="4">
    <source>
        <dbReference type="Proteomes" id="UP000053259"/>
    </source>
</evidence>
<keyword evidence="2" id="KW-0378">Hydrolase</keyword>
<dbReference type="InterPro" id="IPR000801">
    <property type="entry name" value="Esterase-like"/>
</dbReference>
<dbReference type="InterPro" id="IPR029058">
    <property type="entry name" value="AB_hydrolase_fold"/>
</dbReference>
<dbReference type="PANTHER" id="PTHR40841:SF2">
    <property type="entry name" value="SIDEROPHORE-DEGRADING ESTERASE (EUROFUNG)"/>
    <property type="match status" value="1"/>
</dbReference>
<dbReference type="Gene3D" id="3.40.50.1820">
    <property type="entry name" value="alpha/beta hydrolase"/>
    <property type="match status" value="1"/>
</dbReference>
<keyword evidence="4" id="KW-1185">Reference proteome</keyword>
<dbReference type="STRING" id="253628.A0A0D1Z3X1"/>
<dbReference type="AlphaFoldDB" id="A0A0D1Z3X1"/>
<dbReference type="VEuPathDB" id="FungiDB:PV09_01617"/>
<dbReference type="InParanoid" id="A0A0D1Z3X1"/>
<proteinExistence type="inferred from homology"/>
<evidence type="ECO:0000256" key="2">
    <source>
        <dbReference type="ARBA" id="ARBA00022801"/>
    </source>
</evidence>
<comment type="similarity">
    <text evidence="1">Belongs to the esterase D family.</text>
</comment>
<dbReference type="OrthoDB" id="446683at2759"/>
<dbReference type="SUPFAM" id="SSF53474">
    <property type="entry name" value="alpha/beta-Hydrolases"/>
    <property type="match status" value="1"/>
</dbReference>
<reference evidence="3 4" key="1">
    <citation type="submission" date="2015-01" db="EMBL/GenBank/DDBJ databases">
        <title>The Genome Sequence of Ochroconis gallopava CBS43764.</title>
        <authorList>
            <consortium name="The Broad Institute Genomics Platform"/>
            <person name="Cuomo C."/>
            <person name="de Hoog S."/>
            <person name="Gorbushina A."/>
            <person name="Stielow B."/>
            <person name="Teixiera M."/>
            <person name="Abouelleil A."/>
            <person name="Chapman S.B."/>
            <person name="Priest M."/>
            <person name="Young S.K."/>
            <person name="Wortman J."/>
            <person name="Nusbaum C."/>
            <person name="Birren B."/>
        </authorList>
    </citation>
    <scope>NUCLEOTIDE SEQUENCE [LARGE SCALE GENOMIC DNA]</scope>
    <source>
        <strain evidence="3 4">CBS 43764</strain>
    </source>
</reference>
<sequence>MTKHRIDVTLRNSEQWILSNAKGQTYLIQASWPLNWRDKAPLEAKEVPIIYIMDGNALFLTATEAAWRRASGPHYSGGGLVVAIGYDLPQEKLYSPSRGYDLTPPDGTEKDVFGPVGGADEMLDFMTNTVFPSVLERFPDVTFGRRALFGHSYGGLFALHALFKRPRLFDCYIASSPSLYWHDDFIFSEQEEYEKEPDEGNSGAVVMLYYGELEAHPKQWHDQTDEAFERRKKMLEGFKFEENTHAMYEKLRASPRVRDVHLRVYSDEDHTSVMACALSRSLTTFFEDWAY</sequence>
<dbReference type="PANTHER" id="PTHR40841">
    <property type="entry name" value="SIDEROPHORE TRIACETYLFUSARININE C ESTERASE"/>
    <property type="match status" value="1"/>
</dbReference>
<dbReference type="GeneID" id="27309590"/>
<dbReference type="Proteomes" id="UP000053259">
    <property type="component" value="Unassembled WGS sequence"/>
</dbReference>
<dbReference type="RefSeq" id="XP_016217546.1">
    <property type="nucleotide sequence ID" value="XM_016354534.1"/>
</dbReference>
<dbReference type="InterPro" id="IPR052558">
    <property type="entry name" value="Siderophore_Hydrolase_D"/>
</dbReference>
<dbReference type="HOGENOM" id="CLU_039834_3_0_1"/>